<dbReference type="EMBL" id="AP022642">
    <property type="protein sequence ID" value="BCA26860.1"/>
    <property type="molecule type" value="Genomic_DNA"/>
</dbReference>
<name>A0A679GH83_9GAMM</name>
<evidence type="ECO:0000313" key="2">
    <source>
        <dbReference type="EMBL" id="BCA26860.1"/>
    </source>
</evidence>
<reference evidence="2 3" key="1">
    <citation type="journal article" date="2020" name="Microbiol. Resour. Announc.">
        <title>Complete genome sequence of Pseudomonas otitidis strain MrB4, isolated from Lake Biwa in Japan.</title>
        <authorList>
            <person name="Miyazaki K."/>
            <person name="Hase E."/>
            <person name="Maruya T."/>
        </authorList>
    </citation>
    <scope>NUCLEOTIDE SEQUENCE [LARGE SCALE GENOMIC DNA]</scope>
    <source>
        <strain evidence="2 3">MrB4</strain>
    </source>
</reference>
<dbReference type="AlphaFoldDB" id="A0A679GH83"/>
<dbReference type="Proteomes" id="UP000501237">
    <property type="component" value="Chromosome"/>
</dbReference>
<proteinExistence type="predicted"/>
<feature type="compositionally biased region" description="Basic and acidic residues" evidence="1">
    <location>
        <begin position="58"/>
        <end position="69"/>
    </location>
</feature>
<protein>
    <submittedName>
        <fullName evidence="2">Uncharacterized protein</fullName>
    </submittedName>
</protein>
<accession>A0A679GH83</accession>
<gene>
    <name evidence="2" type="ORF">PtoMrB4_08370</name>
</gene>
<evidence type="ECO:0000313" key="3">
    <source>
        <dbReference type="Proteomes" id="UP000501237"/>
    </source>
</evidence>
<organism evidence="2 3">
    <name type="scientific">Metapseudomonas otitidis</name>
    <dbReference type="NCBI Taxonomy" id="319939"/>
    <lineage>
        <taxon>Bacteria</taxon>
        <taxon>Pseudomonadati</taxon>
        <taxon>Pseudomonadota</taxon>
        <taxon>Gammaproteobacteria</taxon>
        <taxon>Pseudomonadales</taxon>
        <taxon>Pseudomonadaceae</taxon>
        <taxon>Metapseudomonas</taxon>
    </lineage>
</organism>
<feature type="region of interest" description="Disordered" evidence="1">
    <location>
        <begin position="1"/>
        <end position="73"/>
    </location>
</feature>
<sequence>MGSLGEDRHANGQGRAVRSKGVEHVDLLFGEKQGSGSNGTSRTRERAPRRAIPFSLHPDCDRRPRDHTGSADLPLAVATGKRSRAMRVAQLPPVGTSTPP</sequence>
<evidence type="ECO:0000256" key="1">
    <source>
        <dbReference type="SAM" id="MobiDB-lite"/>
    </source>
</evidence>
<feature type="compositionally biased region" description="Basic and acidic residues" evidence="1">
    <location>
        <begin position="1"/>
        <end position="10"/>
    </location>
</feature>
<dbReference type="KEGG" id="poj:PtoMrB4_08370"/>